<feature type="transmembrane region" description="Helical" evidence="1">
    <location>
        <begin position="167"/>
        <end position="190"/>
    </location>
</feature>
<organism evidence="3 4">
    <name type="scientific">Belnapia arida</name>
    <dbReference type="NCBI Taxonomy" id="2804533"/>
    <lineage>
        <taxon>Bacteria</taxon>
        <taxon>Pseudomonadati</taxon>
        <taxon>Pseudomonadota</taxon>
        <taxon>Alphaproteobacteria</taxon>
        <taxon>Acetobacterales</taxon>
        <taxon>Roseomonadaceae</taxon>
        <taxon>Belnapia</taxon>
    </lineage>
</organism>
<dbReference type="EMBL" id="JAETWB010000036">
    <property type="protein sequence ID" value="MBL6081786.1"/>
    <property type="molecule type" value="Genomic_DNA"/>
</dbReference>
<evidence type="ECO:0000256" key="1">
    <source>
        <dbReference type="SAM" id="Phobius"/>
    </source>
</evidence>
<keyword evidence="1" id="KW-0472">Membrane</keyword>
<feature type="transmembrane region" description="Helical" evidence="1">
    <location>
        <begin position="98"/>
        <end position="117"/>
    </location>
</feature>
<reference evidence="3 4" key="1">
    <citation type="submission" date="2021-01" db="EMBL/GenBank/DDBJ databases">
        <title>Belnapia mucosa sp. nov. and Belnapia arida sp. nov., isolated from the Tabernas Desert (Almeria, Spain).</title>
        <authorList>
            <person name="Molina-Menor E."/>
            <person name="Vidal-Verdu A."/>
            <person name="Calonge A."/>
            <person name="Satari L."/>
            <person name="Pereto J."/>
            <person name="Porcar M."/>
        </authorList>
    </citation>
    <scope>NUCLEOTIDE SEQUENCE [LARGE SCALE GENOMIC DNA]</scope>
    <source>
        <strain evidence="3 4">T18</strain>
    </source>
</reference>
<feature type="transmembrane region" description="Helical" evidence="1">
    <location>
        <begin position="289"/>
        <end position="311"/>
    </location>
</feature>
<feature type="transmembrane region" description="Helical" evidence="1">
    <location>
        <begin position="202"/>
        <end position="225"/>
    </location>
</feature>
<keyword evidence="1" id="KW-0812">Transmembrane</keyword>
<accession>A0ABS1UAS9</accession>
<dbReference type="Proteomes" id="UP000660885">
    <property type="component" value="Unassembled WGS sequence"/>
</dbReference>
<protein>
    <submittedName>
        <fullName evidence="3">Glycosyltransferase family 39 protein</fullName>
    </submittedName>
</protein>
<evidence type="ECO:0000313" key="4">
    <source>
        <dbReference type="Proteomes" id="UP000660885"/>
    </source>
</evidence>
<dbReference type="InterPro" id="IPR038731">
    <property type="entry name" value="RgtA/B/C-like"/>
</dbReference>
<feature type="domain" description="Glycosyltransferase RgtA/B/C/D-like" evidence="2">
    <location>
        <begin position="28"/>
        <end position="173"/>
    </location>
</feature>
<feature type="transmembrane region" description="Helical" evidence="1">
    <location>
        <begin position="47"/>
        <end position="67"/>
    </location>
</feature>
<proteinExistence type="predicted"/>
<keyword evidence="1" id="KW-1133">Transmembrane helix</keyword>
<dbReference type="RefSeq" id="WP_202835001.1">
    <property type="nucleotide sequence ID" value="NZ_JAETWB010000036.1"/>
</dbReference>
<feature type="transmembrane region" description="Helical" evidence="1">
    <location>
        <begin position="129"/>
        <end position="161"/>
    </location>
</feature>
<sequence length="479" mass="51766">MAEEVKNTFVSHSSLGTVVNNLRNTDVHPPLYFMFLSIWRELLGDNIVILRSFSVICSALAVITWIFTIWRMGFSPIALGLAVTLAYGFGYSGHIARGFALAHLFVAFTVLAAVEAYRVRTRSWKFLSAWVAVAGLCGGFATLTNYLAVFPVAAVLIWLIFNTPRKIISAACAGLPFALATAANLYFFIAQKSARVGQFEPFELFSIVIKLIQLNAASLFGGLPLYVSSGARAPVEVALGALLLMSTAMVVVAWRKLGPMRWLWLSGLLAPSLGLMGLGVIFGNSPAELRYVAFSVPFAAGLFVSTASVLYRNLPQVTSAWFTLVLVVEAAGALGMMVHPKTQQPFRAALDAASPYFGSDTVLLVPAGNDGVGIMGSILQEVPRQQPILMMGHLNASTTPHRAAGFDKALLIGIGDRDGIKQIQDASNALREYPFWRSTGVIWRDFRGHYVEVFERTQNTQGANCISVAAACKSVASTN</sequence>
<feature type="transmembrane region" description="Helical" evidence="1">
    <location>
        <begin position="262"/>
        <end position="283"/>
    </location>
</feature>
<evidence type="ECO:0000259" key="2">
    <source>
        <dbReference type="Pfam" id="PF13231"/>
    </source>
</evidence>
<evidence type="ECO:0000313" key="3">
    <source>
        <dbReference type="EMBL" id="MBL6081786.1"/>
    </source>
</evidence>
<feature type="transmembrane region" description="Helical" evidence="1">
    <location>
        <begin position="318"/>
        <end position="338"/>
    </location>
</feature>
<name>A0ABS1UAS9_9PROT</name>
<keyword evidence="4" id="KW-1185">Reference proteome</keyword>
<gene>
    <name evidence="3" type="ORF">JMJ56_27770</name>
</gene>
<dbReference type="Pfam" id="PF13231">
    <property type="entry name" value="PMT_2"/>
    <property type="match status" value="1"/>
</dbReference>
<feature type="transmembrane region" description="Helical" evidence="1">
    <location>
        <begin position="237"/>
        <end position="255"/>
    </location>
</feature>
<comment type="caution">
    <text evidence="3">The sequence shown here is derived from an EMBL/GenBank/DDBJ whole genome shotgun (WGS) entry which is preliminary data.</text>
</comment>